<comment type="similarity">
    <text evidence="1 5">Belongs to the peptidase S8 family.</text>
</comment>
<evidence type="ECO:0000256" key="7">
    <source>
        <dbReference type="SAM" id="Phobius"/>
    </source>
</evidence>
<protein>
    <submittedName>
        <fullName evidence="10">Subtilisin family serine protease</fullName>
    </submittedName>
</protein>
<dbReference type="InterPro" id="IPR000209">
    <property type="entry name" value="Peptidase_S8/S53_dom"/>
</dbReference>
<feature type="compositionally biased region" description="Pro residues" evidence="6">
    <location>
        <begin position="363"/>
        <end position="391"/>
    </location>
</feature>
<dbReference type="PROSITE" id="PS00137">
    <property type="entry name" value="SUBTILASE_HIS"/>
    <property type="match status" value="1"/>
</dbReference>
<dbReference type="PROSITE" id="PS00136">
    <property type="entry name" value="SUBTILASE_ASP"/>
    <property type="match status" value="1"/>
</dbReference>
<evidence type="ECO:0000259" key="9">
    <source>
        <dbReference type="Pfam" id="PF00082"/>
    </source>
</evidence>
<keyword evidence="11" id="KW-1185">Reference proteome</keyword>
<dbReference type="InterPro" id="IPR023827">
    <property type="entry name" value="Peptidase_S8_Asp-AS"/>
</dbReference>
<feature type="transmembrane region" description="Helical" evidence="7">
    <location>
        <begin position="402"/>
        <end position="426"/>
    </location>
</feature>
<dbReference type="RefSeq" id="WP_374709682.1">
    <property type="nucleotide sequence ID" value="NZ_BAAAHY010000001.1"/>
</dbReference>
<dbReference type="Proteomes" id="UP001185069">
    <property type="component" value="Unassembled WGS sequence"/>
</dbReference>
<dbReference type="GO" id="GO:0006508">
    <property type="term" value="P:proteolysis"/>
    <property type="evidence" value="ECO:0007669"/>
    <property type="project" value="UniProtKB-KW"/>
</dbReference>
<evidence type="ECO:0000313" key="10">
    <source>
        <dbReference type="EMBL" id="MDR6269083.1"/>
    </source>
</evidence>
<feature type="region of interest" description="Disordered" evidence="6">
    <location>
        <begin position="361"/>
        <end position="394"/>
    </location>
</feature>
<comment type="caution">
    <text evidence="10">The sequence shown here is derived from an EMBL/GenBank/DDBJ whole genome shotgun (WGS) entry which is preliminary data.</text>
</comment>
<dbReference type="SUPFAM" id="SSF52743">
    <property type="entry name" value="Subtilisin-like"/>
    <property type="match status" value="1"/>
</dbReference>
<keyword evidence="7" id="KW-0812">Transmembrane</keyword>
<sequence>MASTVRTATMRFTAAPLLVLALFGAMLTAAPAQADELRNREYWLEDYGITKAWQSSKGAGVKVAVIDSGVDASHPDLAGAVVGGTDVSGAGSPDGTKGVGKEPAHGTLVASLLAGRGNGGAPGDSPKPDGVVGVAPEAELLTVSTWLGSPNPAGKSIDEQIPAAVRWAVDNGAKVINMSLSSSSTIWPQSWDDAFLYAEQRDVVIIAAAGNSGSGQGQVGAPATIPGVVAVAGLNRAGEVSQSSSTPGITIAVSAAAEKLVGALPGNAYADWDGSSGAAPIVAGVAALIRSKYPSMTAVQVINRIILTAKPKGDPVPNNLYGWGVVDADAALNAVVPLATVNPLFKLTGSLQDWITVHRRADAPPPTQAPEPSAPATPTPTVPPPTTPVALPPSELDSGLPAALVLGFGALLLLVVLGGTLHLLLLRRRFKAEEASGNTS</sequence>
<proteinExistence type="inferred from homology"/>
<feature type="domain" description="Peptidase S8/S53" evidence="9">
    <location>
        <begin position="58"/>
        <end position="324"/>
    </location>
</feature>
<dbReference type="Gene3D" id="3.40.50.200">
    <property type="entry name" value="Peptidase S8/S53 domain"/>
    <property type="match status" value="1"/>
</dbReference>
<evidence type="ECO:0000256" key="2">
    <source>
        <dbReference type="ARBA" id="ARBA00022670"/>
    </source>
</evidence>
<organism evidence="10 11">
    <name type="scientific">Arthrobacter russicus</name>
    <dbReference type="NCBI Taxonomy" id="172040"/>
    <lineage>
        <taxon>Bacteria</taxon>
        <taxon>Bacillati</taxon>
        <taxon>Actinomycetota</taxon>
        <taxon>Actinomycetes</taxon>
        <taxon>Micrococcales</taxon>
        <taxon>Micrococcaceae</taxon>
        <taxon>Arthrobacter</taxon>
    </lineage>
</organism>
<dbReference type="PRINTS" id="PR00723">
    <property type="entry name" value="SUBTILISIN"/>
</dbReference>
<dbReference type="InterPro" id="IPR022398">
    <property type="entry name" value="Peptidase_S8_His-AS"/>
</dbReference>
<keyword evidence="2 5" id="KW-0645">Protease</keyword>
<feature type="active site" description="Charge relay system" evidence="5">
    <location>
        <position position="276"/>
    </location>
</feature>
<evidence type="ECO:0000256" key="1">
    <source>
        <dbReference type="ARBA" id="ARBA00011073"/>
    </source>
</evidence>
<dbReference type="EMBL" id="JAVDQF010000001">
    <property type="protein sequence ID" value="MDR6269083.1"/>
    <property type="molecule type" value="Genomic_DNA"/>
</dbReference>
<dbReference type="GO" id="GO:0008233">
    <property type="term" value="F:peptidase activity"/>
    <property type="evidence" value="ECO:0007669"/>
    <property type="project" value="UniProtKB-KW"/>
</dbReference>
<feature type="signal peptide" evidence="8">
    <location>
        <begin position="1"/>
        <end position="34"/>
    </location>
</feature>
<evidence type="ECO:0000256" key="3">
    <source>
        <dbReference type="ARBA" id="ARBA00022801"/>
    </source>
</evidence>
<dbReference type="PANTHER" id="PTHR43806">
    <property type="entry name" value="PEPTIDASE S8"/>
    <property type="match status" value="1"/>
</dbReference>
<feature type="active site" description="Charge relay system" evidence="5">
    <location>
        <position position="105"/>
    </location>
</feature>
<reference evidence="10 11" key="1">
    <citation type="submission" date="2023-07" db="EMBL/GenBank/DDBJ databases">
        <title>Sequencing the genomes of 1000 actinobacteria strains.</title>
        <authorList>
            <person name="Klenk H.-P."/>
        </authorList>
    </citation>
    <scope>NUCLEOTIDE SEQUENCE [LARGE SCALE GENOMIC DNA]</scope>
    <source>
        <strain evidence="10 11">DSM 14555</strain>
    </source>
</reference>
<evidence type="ECO:0000256" key="5">
    <source>
        <dbReference type="PROSITE-ProRule" id="PRU01240"/>
    </source>
</evidence>
<dbReference type="InterPro" id="IPR050131">
    <property type="entry name" value="Peptidase_S8_subtilisin-like"/>
</dbReference>
<dbReference type="InterPro" id="IPR036852">
    <property type="entry name" value="Peptidase_S8/S53_dom_sf"/>
</dbReference>
<keyword evidence="7" id="KW-1133">Transmembrane helix</keyword>
<gene>
    <name evidence="10" type="ORF">JOE69_001321</name>
</gene>
<feature type="chain" id="PRO_5046706879" evidence="8">
    <location>
        <begin position="35"/>
        <end position="440"/>
    </location>
</feature>
<keyword evidence="3 5" id="KW-0378">Hydrolase</keyword>
<dbReference type="Pfam" id="PF00082">
    <property type="entry name" value="Peptidase_S8"/>
    <property type="match status" value="1"/>
</dbReference>
<evidence type="ECO:0000313" key="11">
    <source>
        <dbReference type="Proteomes" id="UP001185069"/>
    </source>
</evidence>
<evidence type="ECO:0000256" key="6">
    <source>
        <dbReference type="SAM" id="MobiDB-lite"/>
    </source>
</evidence>
<keyword evidence="7" id="KW-0472">Membrane</keyword>
<feature type="active site" description="Charge relay system" evidence="5">
    <location>
        <position position="67"/>
    </location>
</feature>
<keyword evidence="4 5" id="KW-0720">Serine protease</keyword>
<dbReference type="InterPro" id="IPR015500">
    <property type="entry name" value="Peptidase_S8_subtilisin-rel"/>
</dbReference>
<accession>A0ABU1J9N9</accession>
<dbReference type="PROSITE" id="PS51892">
    <property type="entry name" value="SUBTILASE"/>
    <property type="match status" value="1"/>
</dbReference>
<name>A0ABU1J9N9_9MICC</name>
<dbReference type="PANTHER" id="PTHR43806:SF11">
    <property type="entry name" value="CEREVISIN-RELATED"/>
    <property type="match status" value="1"/>
</dbReference>
<keyword evidence="8" id="KW-0732">Signal</keyword>
<evidence type="ECO:0000256" key="8">
    <source>
        <dbReference type="SAM" id="SignalP"/>
    </source>
</evidence>
<evidence type="ECO:0000256" key="4">
    <source>
        <dbReference type="ARBA" id="ARBA00022825"/>
    </source>
</evidence>